<protein>
    <submittedName>
        <fullName evidence="2">Uncharacterized protein</fullName>
    </submittedName>
</protein>
<reference evidence="2" key="1">
    <citation type="submission" date="2019-07" db="EMBL/GenBank/DDBJ databases">
        <authorList>
            <person name="Palmer J.M."/>
        </authorList>
    </citation>
    <scope>NUCLEOTIDE SEQUENCE</scope>
    <source>
        <strain evidence="2">PC9</strain>
    </source>
</reference>
<dbReference type="EMBL" id="JACETU010000001">
    <property type="protein sequence ID" value="KAF7440923.1"/>
    <property type="molecule type" value="Genomic_DNA"/>
</dbReference>
<dbReference type="GeneID" id="59371113"/>
<feature type="compositionally biased region" description="Basic and acidic residues" evidence="1">
    <location>
        <begin position="59"/>
        <end position="68"/>
    </location>
</feature>
<dbReference type="OrthoDB" id="10515040at2759"/>
<evidence type="ECO:0000313" key="3">
    <source>
        <dbReference type="Proteomes" id="UP000623687"/>
    </source>
</evidence>
<evidence type="ECO:0000313" key="2">
    <source>
        <dbReference type="EMBL" id="KAF7440923.1"/>
    </source>
</evidence>
<organism evidence="2 3">
    <name type="scientific">Pleurotus ostreatus</name>
    <name type="common">Oyster mushroom</name>
    <name type="synonym">White-rot fungus</name>
    <dbReference type="NCBI Taxonomy" id="5322"/>
    <lineage>
        <taxon>Eukaryota</taxon>
        <taxon>Fungi</taxon>
        <taxon>Dikarya</taxon>
        <taxon>Basidiomycota</taxon>
        <taxon>Agaricomycotina</taxon>
        <taxon>Agaricomycetes</taxon>
        <taxon>Agaricomycetidae</taxon>
        <taxon>Agaricales</taxon>
        <taxon>Pleurotineae</taxon>
        <taxon>Pleurotaceae</taxon>
        <taxon>Pleurotus</taxon>
    </lineage>
</organism>
<dbReference type="Proteomes" id="UP000623687">
    <property type="component" value="Unassembled WGS sequence"/>
</dbReference>
<feature type="region of interest" description="Disordered" evidence="1">
    <location>
        <begin position="22"/>
        <end position="44"/>
    </location>
</feature>
<dbReference type="AlphaFoldDB" id="A0A8H7A2S4"/>
<evidence type="ECO:0000256" key="1">
    <source>
        <dbReference type="SAM" id="MobiDB-lite"/>
    </source>
</evidence>
<feature type="region of interest" description="Disordered" evidence="1">
    <location>
        <begin position="59"/>
        <end position="85"/>
    </location>
</feature>
<dbReference type="RefSeq" id="XP_036636767.1">
    <property type="nucleotide sequence ID" value="XM_036770922.1"/>
</dbReference>
<sequence>MHYTRVLYAHCSAEANDFEANFGNDHSQPRSIRGRNGISDQVTLSDGTNGFVDIRAQARAKDEARQPRAGEVNDENQIATRPEDKCLPNPSCRYGRIADPQWPVPKDLSNARIPEGGTSNIVFSSDSLDVYVLSCPRRLGPEMRVIDGCTTLVLNDRQACKPLKLHARAAFALPSLDNLESHSTPSAISSSSSHYDSRYFGKHRGLITPTPAHTRDVRHGQEAAISSAYNPTSPRSIATFDEASWIDFPELAALARPLLGNPELDTIIQLLDESLHNHPKTPAARSVHGALPASPTLASALLDTADAIWWNHFSTLCKGETDNSPYESGRDLAMCLLFSDYDGASSTLHPEVTSFSTPSPPRSVYE</sequence>
<name>A0A8H7A2S4_PLEOS</name>
<dbReference type="VEuPathDB" id="FungiDB:PC9H_001272"/>
<comment type="caution">
    <text evidence="2">The sequence shown here is derived from an EMBL/GenBank/DDBJ whole genome shotgun (WGS) entry which is preliminary data.</text>
</comment>
<proteinExistence type="predicted"/>
<gene>
    <name evidence="2" type="ORF">PC9H_001272</name>
</gene>
<accession>A0A8H7A2S4</accession>
<keyword evidence="3" id="KW-1185">Reference proteome</keyword>